<proteinExistence type="predicted"/>
<dbReference type="AlphaFoldDB" id="A0A835ZSZ9"/>
<reference evidence="5 6" key="1">
    <citation type="submission" date="2020-12" db="EMBL/GenBank/DDBJ databases">
        <title>De novo assembly of Tibetan sheep genome.</title>
        <authorList>
            <person name="Li X."/>
        </authorList>
    </citation>
    <scope>NUCLEOTIDE SEQUENCE [LARGE SCALE GENOMIC DNA]</scope>
    <source>
        <tissue evidence="5">Heart</tissue>
    </source>
</reference>
<keyword evidence="2" id="KW-0378">Hydrolase</keyword>
<gene>
    <name evidence="5" type="ORF">JEQ12_012397</name>
</gene>
<dbReference type="PANTHER" id="PTHR12801">
    <property type="entry name" value="RNA EXONUCLEASE REXO1 / RECO3 FAMILY MEMBER-RELATED"/>
    <property type="match status" value="1"/>
</dbReference>
<comment type="caution">
    <text evidence="5">The sequence shown here is derived from an EMBL/GenBank/DDBJ whole genome shotgun (WGS) entry which is preliminary data.</text>
</comment>
<keyword evidence="3" id="KW-0694">RNA-binding</keyword>
<dbReference type="InterPro" id="IPR036397">
    <property type="entry name" value="RNaseH_sf"/>
</dbReference>
<protein>
    <recommendedName>
        <fullName evidence="4">RRM domain-containing protein</fullName>
    </recommendedName>
</protein>
<sequence length="607" mass="68878">MRSRWDLEERQQPVAKKARLSTILFAENCEVTHGQLCELLKYAVLGKSSFPKPSWCQLFHQNHLKNVVVFILQGLSQLHFYKFYLEFGFLRKAFKHKFRLPPPSSDFLADIIGLQKKQIIGNLPKAMEGFPDCENFVPTKCNGSVTDNSPLFGLDCEMCLTSKGRELTRISLVAEGGGCVMDELVKPDNKIVDYLTRKDIQCPDRLGHDATEDARTTLELARYFLKYGPKKIAELNLEALARHQESQEPRNTAEVVQQLNTSVLECLDSVGQKLLFLTREADASALSSSKNCQTIKCLSNKEVLEQARVEIPLFPFSIVQFSFEPFSPNLTEEMNKRIKIKWTEMSTVYAGPFNKNCNLRALKRLFKSFGPVRSMTLVLETHQPHLCIQYEVLEAAQLAIESLDGVLVEGSCIKVQRPVTELTLDCDTLVNELEQDSENRGTIYLSGVSETFKEHLLQQCSLFLGLEAMILPKDLKSGKHKRYCFLRFKTFGSAQRALNILTGKDWKLKGRHALTPRHLHAWLRGLPHESRLPGVRVIPPPSEQEALQMLKVDHPKIAAWHWGRKIGKLYHNLCSGTLCLILLPGTKRAALQYSELQFSIPKRPVAC</sequence>
<name>A0A835ZSZ9_SHEEP</name>
<dbReference type="InterPro" id="IPR035979">
    <property type="entry name" value="RBD_domain_sf"/>
</dbReference>
<dbReference type="GO" id="GO:0004527">
    <property type="term" value="F:exonuclease activity"/>
    <property type="evidence" value="ECO:0007669"/>
    <property type="project" value="InterPro"/>
</dbReference>
<dbReference type="PROSITE" id="PS50102">
    <property type="entry name" value="RRM"/>
    <property type="match status" value="2"/>
</dbReference>
<dbReference type="SUPFAM" id="SSF54928">
    <property type="entry name" value="RNA-binding domain, RBD"/>
    <property type="match status" value="1"/>
</dbReference>
<dbReference type="Gene3D" id="3.30.420.10">
    <property type="entry name" value="Ribonuclease H-like superfamily/Ribonuclease H"/>
    <property type="match status" value="1"/>
</dbReference>
<dbReference type="Pfam" id="PF00076">
    <property type="entry name" value="RRM_1"/>
    <property type="match status" value="1"/>
</dbReference>
<dbReference type="EMBL" id="JAEMGP010000024">
    <property type="protein sequence ID" value="KAG5195108.1"/>
    <property type="molecule type" value="Genomic_DNA"/>
</dbReference>
<dbReference type="SMART" id="SM00360">
    <property type="entry name" value="RRM"/>
    <property type="match status" value="2"/>
</dbReference>
<keyword evidence="1" id="KW-0540">Nuclease</keyword>
<dbReference type="PANTHER" id="PTHR12801:SF82">
    <property type="entry name" value="RNA EXONUCLEASE 5"/>
    <property type="match status" value="1"/>
</dbReference>
<dbReference type="InterPro" id="IPR012677">
    <property type="entry name" value="Nucleotide-bd_a/b_plait_sf"/>
</dbReference>
<dbReference type="Gene3D" id="3.30.70.330">
    <property type="match status" value="2"/>
</dbReference>
<accession>A0A835ZSZ9</accession>
<dbReference type="FunFam" id="3.30.70.330:FF:000528">
    <property type="entry name" value="RNA exonuclease 5"/>
    <property type="match status" value="1"/>
</dbReference>
<dbReference type="InterPro" id="IPR012337">
    <property type="entry name" value="RNaseH-like_sf"/>
</dbReference>
<dbReference type="FunFam" id="3.30.70.330:FF:000358">
    <property type="entry name" value="RNA exonuclease 5 isoform X1"/>
    <property type="match status" value="1"/>
</dbReference>
<evidence type="ECO:0000256" key="3">
    <source>
        <dbReference type="PROSITE-ProRule" id="PRU00176"/>
    </source>
</evidence>
<feature type="domain" description="RRM" evidence="4">
    <location>
        <begin position="346"/>
        <end position="420"/>
    </location>
</feature>
<dbReference type="GO" id="GO:0003723">
    <property type="term" value="F:RNA binding"/>
    <property type="evidence" value="ECO:0007669"/>
    <property type="project" value="UniProtKB-UniRule"/>
</dbReference>
<feature type="domain" description="RRM" evidence="4">
    <location>
        <begin position="441"/>
        <end position="511"/>
    </location>
</feature>
<evidence type="ECO:0000259" key="4">
    <source>
        <dbReference type="PROSITE" id="PS50102"/>
    </source>
</evidence>
<organism evidence="5 6">
    <name type="scientific">Ovis aries</name>
    <name type="common">Sheep</name>
    <dbReference type="NCBI Taxonomy" id="9940"/>
    <lineage>
        <taxon>Eukaryota</taxon>
        <taxon>Metazoa</taxon>
        <taxon>Chordata</taxon>
        <taxon>Craniata</taxon>
        <taxon>Vertebrata</taxon>
        <taxon>Euteleostomi</taxon>
        <taxon>Mammalia</taxon>
        <taxon>Eutheria</taxon>
        <taxon>Laurasiatheria</taxon>
        <taxon>Artiodactyla</taxon>
        <taxon>Ruminantia</taxon>
        <taxon>Pecora</taxon>
        <taxon>Bovidae</taxon>
        <taxon>Caprinae</taxon>
        <taxon>Ovis</taxon>
    </lineage>
</organism>
<evidence type="ECO:0000313" key="5">
    <source>
        <dbReference type="EMBL" id="KAG5195108.1"/>
    </source>
</evidence>
<dbReference type="InterPro" id="IPR047021">
    <property type="entry name" value="REXO1/3/4-like"/>
</dbReference>
<dbReference type="SUPFAM" id="SSF53098">
    <property type="entry name" value="Ribonuclease H-like"/>
    <property type="match status" value="1"/>
</dbReference>
<evidence type="ECO:0000256" key="1">
    <source>
        <dbReference type="ARBA" id="ARBA00022722"/>
    </source>
</evidence>
<evidence type="ECO:0000313" key="6">
    <source>
        <dbReference type="Proteomes" id="UP000664991"/>
    </source>
</evidence>
<evidence type="ECO:0000256" key="2">
    <source>
        <dbReference type="ARBA" id="ARBA00022801"/>
    </source>
</evidence>
<dbReference type="GO" id="GO:0005634">
    <property type="term" value="C:nucleus"/>
    <property type="evidence" value="ECO:0007669"/>
    <property type="project" value="TreeGrafter"/>
</dbReference>
<dbReference type="Proteomes" id="UP000664991">
    <property type="component" value="Unassembled WGS sequence"/>
</dbReference>
<dbReference type="InterPro" id="IPR000504">
    <property type="entry name" value="RRM_dom"/>
</dbReference>